<keyword evidence="4 7" id="KW-0697">Rotamase</keyword>
<evidence type="ECO:0000256" key="1">
    <source>
        <dbReference type="ARBA" id="ARBA00022729"/>
    </source>
</evidence>
<dbReference type="Gene3D" id="3.10.50.40">
    <property type="match status" value="2"/>
</dbReference>
<name>A0A4Q7AX79_9GAMM</name>
<sequence precursor="true">MNTLQLKRVFKATALALCLSASLPAFAAQPKDEVIAVVDNSVILRSDLEQSIAELKHQLEVQKKTVPPEQYLQQQALEQLIIRQAQLEQVKRYNIKPDEKSLNEAVLKVAKDSGSPSLEAFQQKLDKIAPNTYASLRSQIAEDLAIKRLRQQIVTSRIQISDADVKNFLNSPQGQAAIGNQAHVLHIRISGNEAAAQKVAKEVKAELANSNDVAAIGKKFSTGTIKVEGADMGFRSLSDIPAELAARVSPLQDGQTTELIPVRDGIHILKLVERKGGDQKAIVPQYQTRHILIQPSEVVSPENAKQMIDSLYSRLQKGEDFAVLASTYSNDPGSARDGGSLGWVTPGMMVPEFDDKMKNTPKGQISEPFQSQFGWHILQVTDTRQQDMTKEYQERMARQLLGERQFDAELDSWLREIRNNAFVDIKDASLDRKKNKP</sequence>
<dbReference type="GO" id="GO:0030288">
    <property type="term" value="C:outer membrane-bounded periplasmic space"/>
    <property type="evidence" value="ECO:0007669"/>
    <property type="project" value="InterPro"/>
</dbReference>
<keyword evidence="3 7" id="KW-0574">Periplasm</keyword>
<evidence type="ECO:0000256" key="3">
    <source>
        <dbReference type="ARBA" id="ARBA00022764"/>
    </source>
</evidence>
<dbReference type="Pfam" id="PF09312">
    <property type="entry name" value="SurA_N"/>
    <property type="match status" value="1"/>
</dbReference>
<comment type="subcellular location">
    <subcellularLocation>
        <location evidence="7">Periplasm</location>
    </subcellularLocation>
    <text evidence="7">Is capable of associating with the outer membrane.</text>
</comment>
<evidence type="ECO:0000259" key="8">
    <source>
        <dbReference type="PROSITE" id="PS50198"/>
    </source>
</evidence>
<dbReference type="InterPro" id="IPR027304">
    <property type="entry name" value="Trigger_fact/SurA_dom_sf"/>
</dbReference>
<dbReference type="GO" id="GO:0043165">
    <property type="term" value="P:Gram-negative-bacterium-type cell outer membrane assembly"/>
    <property type="evidence" value="ECO:0007669"/>
    <property type="project" value="InterPro"/>
</dbReference>
<reference evidence="9 10" key="1">
    <citation type="submission" date="2019-02" db="EMBL/GenBank/DDBJ databases">
        <title>The Batch Genome Submission of Acinetobacter spp. strains.</title>
        <authorList>
            <person name="Qin J."/>
            <person name="Hu Y."/>
            <person name="Ye H."/>
            <person name="Wei L."/>
            <person name="Feng Y."/>
            <person name="Zong Z."/>
        </authorList>
    </citation>
    <scope>NUCLEOTIDE SEQUENCE [LARGE SCALE GENOMIC DNA]</scope>
    <source>
        <strain evidence="9 10">WCHABo060081</strain>
    </source>
</reference>
<feature type="domain" description="PpiC" evidence="8">
    <location>
        <begin position="179"/>
        <end position="273"/>
    </location>
</feature>
<evidence type="ECO:0000256" key="4">
    <source>
        <dbReference type="ARBA" id="ARBA00023110"/>
    </source>
</evidence>
<evidence type="ECO:0000313" key="9">
    <source>
        <dbReference type="EMBL" id="RZG66549.1"/>
    </source>
</evidence>
<feature type="domain" description="PpiC" evidence="8">
    <location>
        <begin position="283"/>
        <end position="382"/>
    </location>
</feature>
<dbReference type="RefSeq" id="WP_130145919.1">
    <property type="nucleotide sequence ID" value="NZ_SGSU01000010.1"/>
</dbReference>
<dbReference type="PANTHER" id="PTHR47637:SF1">
    <property type="entry name" value="CHAPERONE SURA"/>
    <property type="match status" value="1"/>
</dbReference>
<accession>A0A4Q7AX79</accession>
<keyword evidence="5 7" id="KW-0143">Chaperone</keyword>
<proteinExistence type="inferred from homology"/>
<evidence type="ECO:0000256" key="2">
    <source>
        <dbReference type="ARBA" id="ARBA00022737"/>
    </source>
</evidence>
<dbReference type="InterPro" id="IPR000297">
    <property type="entry name" value="PPIase_PpiC"/>
</dbReference>
<keyword evidence="2 7" id="KW-0677">Repeat</keyword>
<dbReference type="SUPFAM" id="SSF109998">
    <property type="entry name" value="Triger factor/SurA peptide-binding domain-like"/>
    <property type="match status" value="1"/>
</dbReference>
<dbReference type="GO" id="GO:0042277">
    <property type="term" value="F:peptide binding"/>
    <property type="evidence" value="ECO:0007669"/>
    <property type="project" value="InterPro"/>
</dbReference>
<dbReference type="EMBL" id="SGSU01000010">
    <property type="protein sequence ID" value="RZG66549.1"/>
    <property type="molecule type" value="Genomic_DNA"/>
</dbReference>
<dbReference type="EC" id="5.2.1.8" evidence="7"/>
<protein>
    <recommendedName>
        <fullName evidence="7">Chaperone SurA</fullName>
    </recommendedName>
    <alternativeName>
        <fullName evidence="7">Peptidyl-prolyl cis-trans isomerase SurA</fullName>
        <shortName evidence="7">PPIase SurA</shortName>
        <ecNumber evidence="7">5.2.1.8</ecNumber>
    </alternativeName>
    <alternativeName>
        <fullName evidence="7">Rotamase SurA</fullName>
    </alternativeName>
</protein>
<dbReference type="PROSITE" id="PS50198">
    <property type="entry name" value="PPIC_PPIASE_2"/>
    <property type="match status" value="2"/>
</dbReference>
<dbReference type="PANTHER" id="PTHR47637">
    <property type="entry name" value="CHAPERONE SURA"/>
    <property type="match status" value="1"/>
</dbReference>
<dbReference type="GO" id="GO:0003755">
    <property type="term" value="F:peptidyl-prolyl cis-trans isomerase activity"/>
    <property type="evidence" value="ECO:0007669"/>
    <property type="project" value="UniProtKB-UniRule"/>
</dbReference>
<dbReference type="PROSITE" id="PS01096">
    <property type="entry name" value="PPIC_PPIASE_1"/>
    <property type="match status" value="1"/>
</dbReference>
<dbReference type="InterPro" id="IPR015391">
    <property type="entry name" value="SurA_N"/>
</dbReference>
<evidence type="ECO:0000256" key="5">
    <source>
        <dbReference type="ARBA" id="ARBA00023186"/>
    </source>
</evidence>
<organism evidence="9 10">
    <name type="scientific">Acinetobacter bouvetii</name>
    <dbReference type="NCBI Taxonomy" id="202951"/>
    <lineage>
        <taxon>Bacteria</taxon>
        <taxon>Pseudomonadati</taxon>
        <taxon>Pseudomonadota</taxon>
        <taxon>Gammaproteobacteria</taxon>
        <taxon>Moraxellales</taxon>
        <taxon>Moraxellaceae</taxon>
        <taxon>Acinetobacter</taxon>
    </lineage>
</organism>
<feature type="signal peptide" evidence="7">
    <location>
        <begin position="1"/>
        <end position="27"/>
    </location>
</feature>
<dbReference type="InterPro" id="IPR046357">
    <property type="entry name" value="PPIase_dom_sf"/>
</dbReference>
<evidence type="ECO:0000256" key="7">
    <source>
        <dbReference type="HAMAP-Rule" id="MF_01183"/>
    </source>
</evidence>
<comment type="domain">
    <text evidence="7">The PPIase activity resides only in the second parvulin domain. The N-terminal region and the C-terminal tail are necessary and sufficient for the chaperone activity of SurA. The PPIase activity is dispensable for SurA to function as a chaperone. The N-terminal region and the C-terminal tail are also required for porin recognition.</text>
</comment>
<dbReference type="Pfam" id="PF13616">
    <property type="entry name" value="Rotamase_3"/>
    <property type="match status" value="1"/>
</dbReference>
<dbReference type="InterPro" id="IPR023058">
    <property type="entry name" value="PPIase_PpiC_CS"/>
</dbReference>
<gene>
    <name evidence="7" type="primary">surA</name>
    <name evidence="9" type="ORF">EXE25_09860</name>
</gene>
<feature type="chain" id="PRO_5021055555" description="Chaperone SurA" evidence="7">
    <location>
        <begin position="28"/>
        <end position="437"/>
    </location>
</feature>
<dbReference type="AlphaFoldDB" id="A0A4Q7AX79"/>
<keyword evidence="1 7" id="KW-0732">Signal</keyword>
<comment type="catalytic activity">
    <reaction evidence="7">
        <text>[protein]-peptidylproline (omega=180) = [protein]-peptidylproline (omega=0)</text>
        <dbReference type="Rhea" id="RHEA:16237"/>
        <dbReference type="Rhea" id="RHEA-COMP:10747"/>
        <dbReference type="Rhea" id="RHEA-COMP:10748"/>
        <dbReference type="ChEBI" id="CHEBI:83833"/>
        <dbReference type="ChEBI" id="CHEBI:83834"/>
        <dbReference type="EC" id="5.2.1.8"/>
    </reaction>
</comment>
<comment type="caution">
    <text evidence="9">The sequence shown here is derived from an EMBL/GenBank/DDBJ whole genome shotgun (WGS) entry which is preliminary data.</text>
</comment>
<dbReference type="Proteomes" id="UP000293483">
    <property type="component" value="Unassembled WGS sequence"/>
</dbReference>
<dbReference type="STRING" id="202951.GCA_001485025_01515"/>
<comment type="function">
    <text evidence="7">Chaperone involved in the correct folding and assembly of outer membrane proteins. Recognizes specific patterns of aromatic residues and the orientation of their side chains, which are found more frequently in integral outer membrane proteins. May act in both early periplasmic and late outer membrane-associated steps of protein maturation.</text>
</comment>
<dbReference type="GO" id="GO:0051082">
    <property type="term" value="F:unfolded protein binding"/>
    <property type="evidence" value="ECO:0007669"/>
    <property type="project" value="UniProtKB-UniRule"/>
</dbReference>
<dbReference type="Gene3D" id="1.10.4030.10">
    <property type="entry name" value="Porin chaperone SurA, peptide-binding domain"/>
    <property type="match status" value="1"/>
</dbReference>
<dbReference type="GO" id="GO:0050821">
    <property type="term" value="P:protein stabilization"/>
    <property type="evidence" value="ECO:0007669"/>
    <property type="project" value="InterPro"/>
</dbReference>
<dbReference type="InterPro" id="IPR023034">
    <property type="entry name" value="PPIase_SurA"/>
</dbReference>
<dbReference type="HAMAP" id="MF_01183">
    <property type="entry name" value="Chaperone_SurA"/>
    <property type="match status" value="1"/>
</dbReference>
<dbReference type="GO" id="GO:0006457">
    <property type="term" value="P:protein folding"/>
    <property type="evidence" value="ECO:0007669"/>
    <property type="project" value="UniProtKB-UniRule"/>
</dbReference>
<evidence type="ECO:0000313" key="10">
    <source>
        <dbReference type="Proteomes" id="UP000293483"/>
    </source>
</evidence>
<evidence type="ECO:0000256" key="6">
    <source>
        <dbReference type="ARBA" id="ARBA00023235"/>
    </source>
</evidence>
<dbReference type="InterPro" id="IPR050280">
    <property type="entry name" value="OMP_Chaperone_SurA"/>
</dbReference>
<keyword evidence="6 7" id="KW-0413">Isomerase</keyword>
<dbReference type="SUPFAM" id="SSF54534">
    <property type="entry name" value="FKBP-like"/>
    <property type="match status" value="2"/>
</dbReference>